<feature type="region of interest" description="Disordered" evidence="1">
    <location>
        <begin position="1"/>
        <end position="39"/>
    </location>
</feature>
<comment type="caution">
    <text evidence="2">The sequence shown here is derived from an EMBL/GenBank/DDBJ whole genome shotgun (WGS) entry which is preliminary data.</text>
</comment>
<dbReference type="EMBL" id="CAJNOC010013124">
    <property type="protein sequence ID" value="CAF1157279.1"/>
    <property type="molecule type" value="Genomic_DNA"/>
</dbReference>
<protein>
    <submittedName>
        <fullName evidence="2">Uncharacterized protein</fullName>
    </submittedName>
</protein>
<proteinExistence type="predicted"/>
<gene>
    <name evidence="2" type="ORF">OXX778_LOCUS23498</name>
</gene>
<accession>A0A814T6F0</accession>
<reference evidence="2" key="1">
    <citation type="submission" date="2021-02" db="EMBL/GenBank/DDBJ databases">
        <authorList>
            <person name="Nowell W R."/>
        </authorList>
    </citation>
    <scope>NUCLEOTIDE SEQUENCE</scope>
    <source>
        <strain evidence="2">Ploen Becks lab</strain>
    </source>
</reference>
<dbReference type="Proteomes" id="UP000663879">
    <property type="component" value="Unassembled WGS sequence"/>
</dbReference>
<evidence type="ECO:0000313" key="3">
    <source>
        <dbReference type="Proteomes" id="UP000663879"/>
    </source>
</evidence>
<keyword evidence="3" id="KW-1185">Reference proteome</keyword>
<evidence type="ECO:0000313" key="2">
    <source>
        <dbReference type="EMBL" id="CAF1157279.1"/>
    </source>
</evidence>
<evidence type="ECO:0000256" key="1">
    <source>
        <dbReference type="SAM" id="MobiDB-lite"/>
    </source>
</evidence>
<sequence length="113" mass="12667">MECGDNDYENDKNEDTCDISDDIINNNSTSSTTNNNNNNNNIDTMLTEGENEIINIAHCSKTVISKKKQNTHQNTNNTNFERVSIFTPPTAGTVINKPNSFYMNSYTSSQNSF</sequence>
<dbReference type="AlphaFoldDB" id="A0A814T6F0"/>
<organism evidence="2 3">
    <name type="scientific">Brachionus calyciflorus</name>
    <dbReference type="NCBI Taxonomy" id="104777"/>
    <lineage>
        <taxon>Eukaryota</taxon>
        <taxon>Metazoa</taxon>
        <taxon>Spiralia</taxon>
        <taxon>Gnathifera</taxon>
        <taxon>Rotifera</taxon>
        <taxon>Eurotatoria</taxon>
        <taxon>Monogononta</taxon>
        <taxon>Pseudotrocha</taxon>
        <taxon>Ploima</taxon>
        <taxon>Brachionidae</taxon>
        <taxon>Brachionus</taxon>
    </lineage>
</organism>
<name>A0A814T6F0_9BILA</name>
<feature type="compositionally biased region" description="Low complexity" evidence="1">
    <location>
        <begin position="22"/>
        <end position="39"/>
    </location>
</feature>